<dbReference type="SUPFAM" id="SSF48452">
    <property type="entry name" value="TPR-like"/>
    <property type="match status" value="1"/>
</dbReference>
<dbReference type="Gene3D" id="2.60.40.3140">
    <property type="match status" value="1"/>
</dbReference>
<organism evidence="3 4">
    <name type="scientific">Sphingomonas prati</name>
    <dbReference type="NCBI Taxonomy" id="1843237"/>
    <lineage>
        <taxon>Bacteria</taxon>
        <taxon>Pseudomonadati</taxon>
        <taxon>Pseudomonadota</taxon>
        <taxon>Alphaproteobacteria</taxon>
        <taxon>Sphingomonadales</taxon>
        <taxon>Sphingomonadaceae</taxon>
        <taxon>Sphingomonas</taxon>
    </lineage>
</organism>
<dbReference type="InterPro" id="IPR024618">
    <property type="entry name" value="DUF3857"/>
</dbReference>
<dbReference type="Gene3D" id="1.25.40.10">
    <property type="entry name" value="Tetratricopeptide repeat domain"/>
    <property type="match status" value="1"/>
</dbReference>
<protein>
    <recommendedName>
        <fullName evidence="2">DUF3857 domain-containing protein</fullName>
    </recommendedName>
</protein>
<dbReference type="Gene3D" id="3.10.620.30">
    <property type="match status" value="1"/>
</dbReference>
<keyword evidence="4" id="KW-1185">Reference proteome</keyword>
<feature type="domain" description="DUF3857" evidence="2">
    <location>
        <begin position="2"/>
        <end position="133"/>
    </location>
</feature>
<sequence>MLTVHAVRIHRGATVIDVLGSGQTFTVVRREPNLESAMLDGVLTANIQPEGLQVGDRLEVATSRTTSDPVLGGHVEQFAGLWNGVPIARAHLSMQWPATLPLRFRSAGTLPAVRPTRVGSLSRIELQQDDIKPLVLPKGAPARFQVGRVLEATDYAGWADLAALMVPLYRTAATLPATGPLQAEVARIPALSADPRVRAEAALALVQDRVRYVALAMGAGGLVPATAAETWARRYGDCKGKTALLVGLLAALDIPAEPVLVSTVYGDGLDQRLPMIGLFDHVLVRATVAGRPYFMDGTRTGDTALDRLTVPAYGWGLPVVPTGAALVRMMPPPLAAPADETIIRIDATGGLTLPAPVRIEQIFRGDLAQGARLGMSTLSGTARDNALRAYWKERYDFIDATTTTASFDPKTGEQRFVLDGKARMKWGDYGYETDGTGIGYKADFTRDPGPDAQAPFAVPYPYSNRVVETILLPPGFETLKAGVKSDVDRTIAGIAYRRVSTLTGNVFTIEKSERAVAPEFPFAEAAAAQSELRKLAEDAIYVRKPARYQSTSKEIDASLAVTPTTAEAFIDRAWTLQNAEQYTLALDDLNEAVRLDPKSAWALANRGSVKMMIRDASAAKDIDAAAVLDRQPGRASHAR</sequence>
<evidence type="ECO:0000313" key="4">
    <source>
        <dbReference type="Proteomes" id="UP000546701"/>
    </source>
</evidence>
<proteinExistence type="predicted"/>
<accession>A0A7W9BV22</accession>
<keyword evidence="1" id="KW-0802">TPR repeat</keyword>
<dbReference type="EMBL" id="JACIJR010000007">
    <property type="protein sequence ID" value="MBB5730419.1"/>
    <property type="molecule type" value="Genomic_DNA"/>
</dbReference>
<reference evidence="3 4" key="1">
    <citation type="submission" date="2020-08" db="EMBL/GenBank/DDBJ databases">
        <title>Genomic Encyclopedia of Type Strains, Phase IV (KMG-IV): sequencing the most valuable type-strain genomes for metagenomic binning, comparative biology and taxonomic classification.</title>
        <authorList>
            <person name="Goeker M."/>
        </authorList>
    </citation>
    <scope>NUCLEOTIDE SEQUENCE [LARGE SCALE GENOMIC DNA]</scope>
    <source>
        <strain evidence="3 4">DSM 103336</strain>
    </source>
</reference>
<dbReference type="InterPro" id="IPR038765">
    <property type="entry name" value="Papain-like_cys_pep_sf"/>
</dbReference>
<evidence type="ECO:0000313" key="3">
    <source>
        <dbReference type="EMBL" id="MBB5730419.1"/>
    </source>
</evidence>
<dbReference type="InterPro" id="IPR019734">
    <property type="entry name" value="TPR_rpt"/>
</dbReference>
<dbReference type="Pfam" id="PF12969">
    <property type="entry name" value="DUF3857"/>
    <property type="match status" value="1"/>
</dbReference>
<dbReference type="InterPro" id="IPR011990">
    <property type="entry name" value="TPR-like_helical_dom_sf"/>
</dbReference>
<dbReference type="RefSeq" id="WP_157177056.1">
    <property type="nucleotide sequence ID" value="NZ_BMJP01000005.1"/>
</dbReference>
<dbReference type="Proteomes" id="UP000546701">
    <property type="component" value="Unassembled WGS sequence"/>
</dbReference>
<gene>
    <name evidence="3" type="ORF">FHS99_002922</name>
</gene>
<dbReference type="AlphaFoldDB" id="A0A7W9BV22"/>
<evidence type="ECO:0000256" key="1">
    <source>
        <dbReference type="PROSITE-ProRule" id="PRU00339"/>
    </source>
</evidence>
<dbReference type="OrthoDB" id="98874at2"/>
<evidence type="ECO:0000259" key="2">
    <source>
        <dbReference type="Pfam" id="PF12969"/>
    </source>
</evidence>
<feature type="repeat" description="TPR" evidence="1">
    <location>
        <begin position="566"/>
        <end position="599"/>
    </location>
</feature>
<dbReference type="PROSITE" id="PS50005">
    <property type="entry name" value="TPR"/>
    <property type="match status" value="1"/>
</dbReference>
<name>A0A7W9BV22_9SPHN</name>
<comment type="caution">
    <text evidence="3">The sequence shown here is derived from an EMBL/GenBank/DDBJ whole genome shotgun (WGS) entry which is preliminary data.</text>
</comment>
<dbReference type="SUPFAM" id="SSF54001">
    <property type="entry name" value="Cysteine proteinases"/>
    <property type="match status" value="1"/>
</dbReference>